<gene>
    <name evidence="2" type="ORF">LQ327_22385</name>
</gene>
<dbReference type="SUPFAM" id="SSF50118">
    <property type="entry name" value="Cell growth inhibitor/plasmid maintenance toxic component"/>
    <property type="match status" value="1"/>
</dbReference>
<dbReference type="EMBL" id="JAJNDB010000005">
    <property type="protein sequence ID" value="MCD2196124.1"/>
    <property type="molecule type" value="Genomic_DNA"/>
</dbReference>
<dbReference type="Gene3D" id="2.30.30.440">
    <property type="entry name" value="Domain of unknown function DUF1918"/>
    <property type="match status" value="1"/>
</dbReference>
<evidence type="ECO:0000313" key="2">
    <source>
        <dbReference type="EMBL" id="MCD2196124.1"/>
    </source>
</evidence>
<dbReference type="InterPro" id="IPR015035">
    <property type="entry name" value="DUF1918"/>
</dbReference>
<evidence type="ECO:0000313" key="3">
    <source>
        <dbReference type="Proteomes" id="UP001199469"/>
    </source>
</evidence>
<proteinExistence type="predicted"/>
<accession>A0ABS8PCW9</accession>
<name>A0ABS8PCW9_9PSEU</name>
<dbReference type="Pfam" id="PF08940">
    <property type="entry name" value="DUF1918"/>
    <property type="match status" value="1"/>
</dbReference>
<dbReference type="RefSeq" id="WP_230737979.1">
    <property type="nucleotide sequence ID" value="NZ_JAJNDB010000005.1"/>
</dbReference>
<keyword evidence="3" id="KW-1185">Reference proteome</keyword>
<comment type="caution">
    <text evidence="2">The sequence shown here is derived from an EMBL/GenBank/DDBJ whole genome shotgun (WGS) entry which is preliminary data.</text>
</comment>
<protein>
    <submittedName>
        <fullName evidence="2">DUF1918 domain-containing protein</fullName>
    </submittedName>
</protein>
<organism evidence="2 3">
    <name type="scientific">Actinomycetospora endophytica</name>
    <dbReference type="NCBI Taxonomy" id="2291215"/>
    <lineage>
        <taxon>Bacteria</taxon>
        <taxon>Bacillati</taxon>
        <taxon>Actinomycetota</taxon>
        <taxon>Actinomycetes</taxon>
        <taxon>Pseudonocardiales</taxon>
        <taxon>Pseudonocardiaceae</taxon>
        <taxon>Actinomycetospora</taxon>
    </lineage>
</organism>
<dbReference type="Proteomes" id="UP001199469">
    <property type="component" value="Unassembled WGS sequence"/>
</dbReference>
<feature type="domain" description="DUF1918" evidence="1">
    <location>
        <begin position="5"/>
        <end position="55"/>
    </location>
</feature>
<sequence>MSGGQVGQEIVIHGRVVGAQVRVAVILAVHGPDGPYRVRFPDGTETVLFPGPDAEFRSAPASR</sequence>
<reference evidence="2 3" key="1">
    <citation type="submission" date="2021-11" db="EMBL/GenBank/DDBJ databases">
        <title>Draft genome sequence of Actinomycetospora sp. SF1 isolated from the rhizosphere soil.</title>
        <authorList>
            <person name="Duangmal K."/>
            <person name="Chantavorakit T."/>
        </authorList>
    </citation>
    <scope>NUCLEOTIDE SEQUENCE [LARGE SCALE GENOMIC DNA]</scope>
    <source>
        <strain evidence="2 3">TBRC 5722</strain>
    </source>
</reference>
<evidence type="ECO:0000259" key="1">
    <source>
        <dbReference type="Pfam" id="PF08940"/>
    </source>
</evidence>